<keyword evidence="8" id="KW-0934">Plastid</keyword>
<evidence type="ECO:0000256" key="4">
    <source>
        <dbReference type="ARBA" id="ARBA00022605"/>
    </source>
</evidence>
<evidence type="ECO:0000256" key="1">
    <source>
        <dbReference type="ARBA" id="ARBA00005196"/>
    </source>
</evidence>
<protein>
    <recommendedName>
        <fullName evidence="3">diaminopimelate epimerase</fullName>
        <ecNumber evidence="3">5.1.1.7</ecNumber>
    </recommendedName>
</protein>
<dbReference type="PROSITE" id="PS01326">
    <property type="entry name" value="DAP_EPIMERASE"/>
    <property type="match status" value="1"/>
</dbReference>
<evidence type="ECO:0000313" key="8">
    <source>
        <dbReference type="EMBL" id="ACB42604.1"/>
    </source>
</evidence>
<dbReference type="UniPathway" id="UPA00034">
    <property type="reaction ID" value="UER00025"/>
</dbReference>
<sequence length="376" mass="41302">MLQFSKYHGLGNDFLIIDGRSWPANFMFANPDPEWVRHLCDRHFGVGADGVIIILSPTLEGDWRMRIFNADGTEAQMCGNGIRCISKFLADSDKVMVGHKWKIETLAGIIVSELKENDMIYVDMGIPILSPHDIPTRLSVGQDNIAIGLIETNGITWSVAAAGMGNPHIVIPVKDAEDIDIEKFGPLLEEHFAFPTQTNVHFLQVIEHNHLKLRTWERGVGVTFACGTGACAALIVAHSLGLSDKEAQIDLPGGSLLVNWETIDNHISIIGSAKAIFDGVLTPELTPIVSEVAQTFNEIEKVEMVEENIPTFEKVLCTIVCVNGCLHPDNCPSLKARINVSDFLNKHSLDEMLALANDSIESRLRAKSETDAQTSI</sequence>
<gene>
    <name evidence="8" type="primary">dapF</name>
    <name evidence="8" type="ordered locus">PCC_0153</name>
</gene>
<proteinExistence type="inferred from homology"/>
<dbReference type="GO" id="GO:0008837">
    <property type="term" value="F:diaminopimelate epimerase activity"/>
    <property type="evidence" value="ECO:0007669"/>
    <property type="project" value="UniProtKB-EC"/>
</dbReference>
<dbReference type="EMBL" id="CP000815">
    <property type="protein sequence ID" value="ACB42604.1"/>
    <property type="molecule type" value="Genomic_DNA"/>
</dbReference>
<keyword evidence="6" id="KW-0413">Isomerase</keyword>
<dbReference type="SUPFAM" id="SSF54506">
    <property type="entry name" value="Diaminopimelate epimerase-like"/>
    <property type="match status" value="2"/>
</dbReference>
<dbReference type="InterPro" id="IPR018510">
    <property type="entry name" value="DAP_epimerase_AS"/>
</dbReference>
<comment type="catalytic activity">
    <reaction evidence="7">
        <text>(2S,6S)-2,6-diaminopimelate = meso-2,6-diaminopimelate</text>
        <dbReference type="Rhea" id="RHEA:15393"/>
        <dbReference type="ChEBI" id="CHEBI:57609"/>
        <dbReference type="ChEBI" id="CHEBI:57791"/>
        <dbReference type="EC" id="5.1.1.7"/>
    </reaction>
</comment>
<keyword evidence="4" id="KW-0028">Amino-acid biosynthesis</keyword>
<dbReference type="PANTHER" id="PTHR31689">
    <property type="entry name" value="DIAMINOPIMELATE EPIMERASE, CHLOROPLASTIC"/>
    <property type="match status" value="1"/>
</dbReference>
<dbReference type="GO" id="GO:0009089">
    <property type="term" value="P:lysine biosynthetic process via diaminopimelate"/>
    <property type="evidence" value="ECO:0007669"/>
    <property type="project" value="UniProtKB-UniPathway"/>
</dbReference>
<evidence type="ECO:0000256" key="7">
    <source>
        <dbReference type="ARBA" id="ARBA00051712"/>
    </source>
</evidence>
<dbReference type="GeneID" id="6482052"/>
<dbReference type="Pfam" id="PF01678">
    <property type="entry name" value="DAP_epimerase"/>
    <property type="match status" value="2"/>
</dbReference>
<dbReference type="PANTHER" id="PTHR31689:SF0">
    <property type="entry name" value="DIAMINOPIMELATE EPIMERASE"/>
    <property type="match status" value="1"/>
</dbReference>
<dbReference type="EC" id="5.1.1.7" evidence="3"/>
<comment type="pathway">
    <text evidence="1">Amino-acid biosynthesis; L-lysine biosynthesis via DAP pathway; DL-2,6-diaminopimelate from LL-2,6-diaminopimelate: step 1/1.</text>
</comment>
<evidence type="ECO:0000256" key="2">
    <source>
        <dbReference type="ARBA" id="ARBA00010219"/>
    </source>
</evidence>
<evidence type="ECO:0000256" key="6">
    <source>
        <dbReference type="ARBA" id="ARBA00023235"/>
    </source>
</evidence>
<dbReference type="RefSeq" id="YP_002048814.1">
    <property type="nucleotide sequence ID" value="NC_011087.1"/>
</dbReference>
<dbReference type="AlphaFoldDB" id="B1X3T5"/>
<dbReference type="GO" id="GO:0005829">
    <property type="term" value="C:cytosol"/>
    <property type="evidence" value="ECO:0007669"/>
    <property type="project" value="TreeGrafter"/>
</dbReference>
<reference evidence="8" key="2">
    <citation type="journal article" date="2008" name="Curr. Biol.">
        <title>Chromatophore genome sequence of Paulinella sheds light on acquisition of photosynthesis by eukaryotes.</title>
        <authorList>
            <person name="Nowack E.C.M."/>
            <person name="Melkonian M."/>
            <person name="Gloeckner G."/>
        </authorList>
    </citation>
    <scope>NUCLEOTIDE SEQUENCE [LARGE SCALE GENOMIC DNA]</scope>
</reference>
<accession>B1X3T5</accession>
<reference evidence="8" key="1">
    <citation type="submission" date="2007-08" db="EMBL/GenBank/DDBJ databases">
        <authorList>
            <person name="Gloeckner G."/>
            <person name="Nowack E."/>
            <person name="Melkonian M."/>
        </authorList>
    </citation>
    <scope>NUCLEOTIDE SEQUENCE</scope>
</reference>
<evidence type="ECO:0000256" key="5">
    <source>
        <dbReference type="ARBA" id="ARBA00023154"/>
    </source>
</evidence>
<organism evidence="8">
    <name type="scientific">Paulinella chromatophora</name>
    <dbReference type="NCBI Taxonomy" id="39717"/>
    <lineage>
        <taxon>Eukaryota</taxon>
        <taxon>Sar</taxon>
        <taxon>Rhizaria</taxon>
        <taxon>Cercozoa</taxon>
        <taxon>Imbricatea</taxon>
        <taxon>Silicofilosea</taxon>
        <taxon>Euglyphida</taxon>
        <taxon>Paulinellidae</taxon>
        <taxon>Paulinella</taxon>
    </lineage>
</organism>
<comment type="similarity">
    <text evidence="2">Belongs to the diaminopimelate epimerase family.</text>
</comment>
<dbReference type="NCBIfam" id="TIGR00652">
    <property type="entry name" value="DapF"/>
    <property type="match status" value="1"/>
</dbReference>
<evidence type="ECO:0000256" key="3">
    <source>
        <dbReference type="ARBA" id="ARBA00013080"/>
    </source>
</evidence>
<dbReference type="HAMAP" id="MF_00197">
    <property type="entry name" value="DAP_epimerase"/>
    <property type="match status" value="1"/>
</dbReference>
<dbReference type="Gene3D" id="3.10.310.10">
    <property type="entry name" value="Diaminopimelate Epimerase, Chain A, domain 1"/>
    <property type="match status" value="2"/>
</dbReference>
<dbReference type="InterPro" id="IPR001653">
    <property type="entry name" value="DAP_epimerase_DapF"/>
</dbReference>
<geneLocation type="organellar chromatophore" evidence="8"/>
<keyword evidence="5" id="KW-0457">Lysine biosynthesis</keyword>
<name>B1X3T5_PAUCH</name>